<comment type="subcellular location">
    <subcellularLocation>
        <location evidence="1">Membrane</location>
    </subcellularLocation>
</comment>
<evidence type="ECO:0000256" key="6">
    <source>
        <dbReference type="SAM" id="Phobius"/>
    </source>
</evidence>
<evidence type="ECO:0000259" key="7">
    <source>
        <dbReference type="Pfam" id="PF04116"/>
    </source>
</evidence>
<proteinExistence type="inferred from homology"/>
<keyword evidence="3 6" id="KW-0812">Transmembrane</keyword>
<feature type="domain" description="Fatty acid hydroxylase" evidence="7">
    <location>
        <begin position="144"/>
        <end position="273"/>
    </location>
</feature>
<dbReference type="Pfam" id="PF04116">
    <property type="entry name" value="FA_hydroxylase"/>
    <property type="match status" value="1"/>
</dbReference>
<keyword evidence="4 6" id="KW-1133">Transmembrane helix</keyword>
<name>A0A8T1YBK2_9BRAS</name>
<protein>
    <submittedName>
        <fullName evidence="8">Fatty acid hydroxylase</fullName>
    </submittedName>
</protein>
<evidence type="ECO:0000256" key="5">
    <source>
        <dbReference type="ARBA" id="ARBA00023136"/>
    </source>
</evidence>
<dbReference type="Proteomes" id="UP000694240">
    <property type="component" value="Chromosome 12"/>
</dbReference>
<dbReference type="InterPro" id="IPR006694">
    <property type="entry name" value="Fatty_acid_hydroxylase"/>
</dbReference>
<comment type="similarity">
    <text evidence="2">Belongs to the sterol desaturase family.</text>
</comment>
<dbReference type="PANTHER" id="PTHR11863">
    <property type="entry name" value="STEROL DESATURASE"/>
    <property type="match status" value="1"/>
</dbReference>
<evidence type="ECO:0000313" key="8">
    <source>
        <dbReference type="EMBL" id="KAG7543648.1"/>
    </source>
</evidence>
<dbReference type="GO" id="GO:0016491">
    <property type="term" value="F:oxidoreductase activity"/>
    <property type="evidence" value="ECO:0007669"/>
    <property type="project" value="InterPro"/>
</dbReference>
<accession>A0A8T1YBK2</accession>
<keyword evidence="9" id="KW-1185">Reference proteome</keyword>
<dbReference type="AlphaFoldDB" id="A0A8T1YBK2"/>
<reference evidence="8 9" key="1">
    <citation type="submission" date="2020-12" db="EMBL/GenBank/DDBJ databases">
        <title>Concerted genomic and epigenomic changes stabilize Arabidopsis allopolyploids.</title>
        <authorList>
            <person name="Chen Z."/>
        </authorList>
    </citation>
    <scope>NUCLEOTIDE SEQUENCE [LARGE SCALE GENOMIC DNA]</scope>
    <source>
        <strain evidence="8">Allo738</strain>
        <tissue evidence="8">Leaf</tissue>
    </source>
</reference>
<dbReference type="GO" id="GO:0008610">
    <property type="term" value="P:lipid biosynthetic process"/>
    <property type="evidence" value="ECO:0007669"/>
    <property type="project" value="InterPro"/>
</dbReference>
<comment type="caution">
    <text evidence="8">The sequence shown here is derived from an EMBL/GenBank/DDBJ whole genome shotgun (WGS) entry which is preliminary data.</text>
</comment>
<keyword evidence="5 6" id="KW-0472">Membrane</keyword>
<dbReference type="GO" id="GO:0005506">
    <property type="term" value="F:iron ion binding"/>
    <property type="evidence" value="ECO:0007669"/>
    <property type="project" value="InterPro"/>
</dbReference>
<dbReference type="InterPro" id="IPR050307">
    <property type="entry name" value="Sterol_Desaturase_Related"/>
</dbReference>
<evidence type="ECO:0000256" key="4">
    <source>
        <dbReference type="ARBA" id="ARBA00022989"/>
    </source>
</evidence>
<gene>
    <name evidence="8" type="ORF">ISN45_Aa07g035380</name>
</gene>
<dbReference type="GO" id="GO:0016020">
    <property type="term" value="C:membrane"/>
    <property type="evidence" value="ECO:0007669"/>
    <property type="project" value="UniProtKB-SubCell"/>
</dbReference>
<feature type="transmembrane region" description="Helical" evidence="6">
    <location>
        <begin position="137"/>
        <end position="156"/>
    </location>
</feature>
<dbReference type="EMBL" id="JAEFBK010000012">
    <property type="protein sequence ID" value="KAG7543648.1"/>
    <property type="molecule type" value="Genomic_DNA"/>
</dbReference>
<evidence type="ECO:0000256" key="3">
    <source>
        <dbReference type="ARBA" id="ARBA00022692"/>
    </source>
</evidence>
<evidence type="ECO:0000313" key="9">
    <source>
        <dbReference type="Proteomes" id="UP000694240"/>
    </source>
</evidence>
<evidence type="ECO:0000256" key="2">
    <source>
        <dbReference type="ARBA" id="ARBA00009324"/>
    </source>
</evidence>
<evidence type="ECO:0000256" key="1">
    <source>
        <dbReference type="ARBA" id="ARBA00004370"/>
    </source>
</evidence>
<sequence length="287" mass="33918">MHKKYHSKDNRVAIMQEHYLQRLVEETASYNTLVGSFFPAALWSPLPHVVQTWARNYIVSLVTYFLLCSLWCFYFYHWKHDVHLSKEAIPSRKSIMSQIHVSMKAMPWVSIVPTISEYFIEKGYTKCYFSITEVGPIVYITHTIIHIILVEFWIYWTHRALHDVKPLYKHFHFVHHRFNTKTSLSPFAGAASHPVEAVLDALPYTIFIFGVPMHFKTELVLLSLNGIWTFNTHGCLETKMWPFLTADYHTMHHIMHRYNYGNYTILMDWLFGTLRHPYSTVDEAKSK</sequence>
<organism evidence="8 9">
    <name type="scientific">Arabidopsis thaliana x Arabidopsis arenosa</name>
    <dbReference type="NCBI Taxonomy" id="1240361"/>
    <lineage>
        <taxon>Eukaryota</taxon>
        <taxon>Viridiplantae</taxon>
        <taxon>Streptophyta</taxon>
        <taxon>Embryophyta</taxon>
        <taxon>Tracheophyta</taxon>
        <taxon>Spermatophyta</taxon>
        <taxon>Magnoliopsida</taxon>
        <taxon>eudicotyledons</taxon>
        <taxon>Gunneridae</taxon>
        <taxon>Pentapetalae</taxon>
        <taxon>rosids</taxon>
        <taxon>malvids</taxon>
        <taxon>Brassicales</taxon>
        <taxon>Brassicaceae</taxon>
        <taxon>Camelineae</taxon>
        <taxon>Arabidopsis</taxon>
    </lineage>
</organism>
<feature type="transmembrane region" description="Helical" evidence="6">
    <location>
        <begin position="57"/>
        <end position="76"/>
    </location>
</feature>